<evidence type="ECO:0000313" key="3">
    <source>
        <dbReference type="Proteomes" id="UP000239494"/>
    </source>
</evidence>
<keyword evidence="1" id="KW-0812">Transmembrane</keyword>
<evidence type="ECO:0000256" key="1">
    <source>
        <dbReference type="SAM" id="Phobius"/>
    </source>
</evidence>
<gene>
    <name evidence="2" type="ORF">CLV43_104104</name>
</gene>
<dbReference type="Pfam" id="PF03729">
    <property type="entry name" value="DUF308"/>
    <property type="match status" value="2"/>
</dbReference>
<keyword evidence="1" id="KW-0472">Membrane</keyword>
<protein>
    <submittedName>
        <fullName evidence="2">Uncharacterized membrane protein HdeD (DUF308 family)</fullName>
    </submittedName>
</protein>
<proteinExistence type="predicted"/>
<dbReference type="GO" id="GO:0005886">
    <property type="term" value="C:plasma membrane"/>
    <property type="evidence" value="ECO:0007669"/>
    <property type="project" value="TreeGrafter"/>
</dbReference>
<dbReference type="InterPro" id="IPR005325">
    <property type="entry name" value="DUF308_memb"/>
</dbReference>
<dbReference type="AlphaFoldDB" id="A0A2T0T9E4"/>
<feature type="transmembrane region" description="Helical" evidence="1">
    <location>
        <begin position="62"/>
        <end position="81"/>
    </location>
</feature>
<feature type="transmembrane region" description="Helical" evidence="1">
    <location>
        <begin position="143"/>
        <end position="164"/>
    </location>
</feature>
<name>A0A2T0T9E4_9PSEU</name>
<dbReference type="EMBL" id="PVTF01000004">
    <property type="protein sequence ID" value="PRY42274.1"/>
    <property type="molecule type" value="Genomic_DNA"/>
</dbReference>
<feature type="transmembrane region" description="Helical" evidence="1">
    <location>
        <begin position="87"/>
        <end position="108"/>
    </location>
</feature>
<sequence>MREMLARRWWLFALRGAFAILFGLMALIWPGITLVALVVLWGAYTLVDGATELYLAITHRDAAHGVLGALGVVAGLVALFWPGITALALLVVIAVWAVVGGVLEIVTAVRLRKVIEHERFLALSGVLSVVLGLILLSTPGTGALALVVMIGGFAILWGIVLVLLSLRLRKAAPVAV</sequence>
<comment type="caution">
    <text evidence="2">The sequence shown here is derived from an EMBL/GenBank/DDBJ whole genome shotgun (WGS) entry which is preliminary data.</text>
</comment>
<evidence type="ECO:0000313" key="2">
    <source>
        <dbReference type="EMBL" id="PRY42274.1"/>
    </source>
</evidence>
<dbReference type="InterPro" id="IPR052712">
    <property type="entry name" value="Acid_resist_chaperone_HdeD"/>
</dbReference>
<dbReference type="OrthoDB" id="193343at2"/>
<dbReference type="PANTHER" id="PTHR34989">
    <property type="entry name" value="PROTEIN HDED"/>
    <property type="match status" value="1"/>
</dbReference>
<feature type="transmembrane region" description="Helical" evidence="1">
    <location>
        <begin position="120"/>
        <end position="137"/>
    </location>
</feature>
<keyword evidence="1" id="KW-1133">Transmembrane helix</keyword>
<dbReference type="RefSeq" id="WP_106187701.1">
    <property type="nucleotide sequence ID" value="NZ_PVTF01000004.1"/>
</dbReference>
<dbReference type="PANTHER" id="PTHR34989:SF1">
    <property type="entry name" value="PROTEIN HDED"/>
    <property type="match status" value="1"/>
</dbReference>
<organism evidence="2 3">
    <name type="scientific">Umezawaea tangerina</name>
    <dbReference type="NCBI Taxonomy" id="84725"/>
    <lineage>
        <taxon>Bacteria</taxon>
        <taxon>Bacillati</taxon>
        <taxon>Actinomycetota</taxon>
        <taxon>Actinomycetes</taxon>
        <taxon>Pseudonocardiales</taxon>
        <taxon>Pseudonocardiaceae</taxon>
        <taxon>Umezawaea</taxon>
    </lineage>
</organism>
<dbReference type="Proteomes" id="UP000239494">
    <property type="component" value="Unassembled WGS sequence"/>
</dbReference>
<keyword evidence="3" id="KW-1185">Reference proteome</keyword>
<accession>A0A2T0T9E4</accession>
<reference evidence="2 3" key="1">
    <citation type="submission" date="2018-03" db="EMBL/GenBank/DDBJ databases">
        <title>Genomic Encyclopedia of Archaeal and Bacterial Type Strains, Phase II (KMG-II): from individual species to whole genera.</title>
        <authorList>
            <person name="Goeker M."/>
        </authorList>
    </citation>
    <scope>NUCLEOTIDE SEQUENCE [LARGE SCALE GENOMIC DNA]</scope>
    <source>
        <strain evidence="2 3">DSM 44720</strain>
    </source>
</reference>